<reference evidence="1 2" key="1">
    <citation type="journal article" date="2018" name="Front. Plant Sci.">
        <title>Red Clover (Trifolium pratense) and Zigzag Clover (T. medium) - A Picture of Genomic Similarities and Differences.</title>
        <authorList>
            <person name="Dluhosova J."/>
            <person name="Istvanek J."/>
            <person name="Nedelnik J."/>
            <person name="Repkova J."/>
        </authorList>
    </citation>
    <scope>NUCLEOTIDE SEQUENCE [LARGE SCALE GENOMIC DNA]</scope>
    <source>
        <strain evidence="2">cv. 10/8</strain>
        <tissue evidence="1">Leaf</tissue>
    </source>
</reference>
<keyword evidence="1" id="KW-0808">Transferase</keyword>
<protein>
    <submittedName>
        <fullName evidence="1">Serine/threonine kinase family protein</fullName>
    </submittedName>
</protein>
<organism evidence="1 2">
    <name type="scientific">Trifolium medium</name>
    <dbReference type="NCBI Taxonomy" id="97028"/>
    <lineage>
        <taxon>Eukaryota</taxon>
        <taxon>Viridiplantae</taxon>
        <taxon>Streptophyta</taxon>
        <taxon>Embryophyta</taxon>
        <taxon>Tracheophyta</taxon>
        <taxon>Spermatophyta</taxon>
        <taxon>Magnoliopsida</taxon>
        <taxon>eudicotyledons</taxon>
        <taxon>Gunneridae</taxon>
        <taxon>Pentapetalae</taxon>
        <taxon>rosids</taxon>
        <taxon>fabids</taxon>
        <taxon>Fabales</taxon>
        <taxon>Fabaceae</taxon>
        <taxon>Papilionoideae</taxon>
        <taxon>50 kb inversion clade</taxon>
        <taxon>NPAAA clade</taxon>
        <taxon>Hologalegina</taxon>
        <taxon>IRL clade</taxon>
        <taxon>Trifolieae</taxon>
        <taxon>Trifolium</taxon>
    </lineage>
</organism>
<evidence type="ECO:0000313" key="1">
    <source>
        <dbReference type="EMBL" id="MCI21201.1"/>
    </source>
</evidence>
<dbReference type="GO" id="GO:0016301">
    <property type="term" value="F:kinase activity"/>
    <property type="evidence" value="ECO:0007669"/>
    <property type="project" value="UniProtKB-KW"/>
</dbReference>
<comment type="caution">
    <text evidence="1">The sequence shown here is derived from an EMBL/GenBank/DDBJ whole genome shotgun (WGS) entry which is preliminary data.</text>
</comment>
<name>A0A392QA49_9FABA</name>
<proteinExistence type="predicted"/>
<accession>A0A392QA49</accession>
<dbReference type="EMBL" id="LXQA010123744">
    <property type="protein sequence ID" value="MCI21201.1"/>
    <property type="molecule type" value="Genomic_DNA"/>
</dbReference>
<feature type="non-terminal residue" evidence="1">
    <location>
        <position position="64"/>
    </location>
</feature>
<dbReference type="Proteomes" id="UP000265520">
    <property type="component" value="Unassembled WGS sequence"/>
</dbReference>
<evidence type="ECO:0000313" key="2">
    <source>
        <dbReference type="Proteomes" id="UP000265520"/>
    </source>
</evidence>
<keyword evidence="1" id="KW-0418">Kinase</keyword>
<dbReference type="AlphaFoldDB" id="A0A392QA49"/>
<keyword evidence="2" id="KW-1185">Reference proteome</keyword>
<sequence length="64" mass="6959">MPIGQSSNDSANMNIPTSVIVPHLHNLFQQTSIQQDLIMSLLSSLQTTEANDASQNGKMPPIPR</sequence>